<dbReference type="SMART" id="SM00320">
    <property type="entry name" value="WD40"/>
    <property type="match status" value="3"/>
</dbReference>
<feature type="domain" description="Transcription factor IIIC 90kDa subunit N-terminal" evidence="3">
    <location>
        <begin position="22"/>
        <end position="157"/>
    </location>
</feature>
<protein>
    <recommendedName>
        <fullName evidence="3">Transcription factor IIIC 90kDa subunit N-terminal domain-containing protein</fullName>
    </recommendedName>
</protein>
<dbReference type="Proteomes" id="UP000516437">
    <property type="component" value="Chromosome 7"/>
</dbReference>
<dbReference type="EMBL" id="RXIC02000025">
    <property type="protein sequence ID" value="KAB1205195.1"/>
    <property type="molecule type" value="Genomic_DNA"/>
</dbReference>
<evidence type="ECO:0000259" key="3">
    <source>
        <dbReference type="Pfam" id="PF12657"/>
    </source>
</evidence>
<evidence type="ECO:0000313" key="5">
    <source>
        <dbReference type="Proteomes" id="UP000516437"/>
    </source>
</evidence>
<dbReference type="InterPro" id="IPR024761">
    <property type="entry name" value="TFIIIC_delta_N"/>
</dbReference>
<dbReference type="GO" id="GO:0006384">
    <property type="term" value="P:transcription initiation at RNA polymerase III promoter"/>
    <property type="evidence" value="ECO:0007669"/>
    <property type="project" value="InterPro"/>
</dbReference>
<proteinExistence type="predicted"/>
<dbReference type="PANTHER" id="PTHR15496:SF2">
    <property type="entry name" value="GENERAL TRANSCRIPTION FACTOR 3C POLYPEPTIDE 4"/>
    <property type="match status" value="1"/>
</dbReference>
<feature type="region of interest" description="Disordered" evidence="2">
    <location>
        <begin position="159"/>
        <end position="193"/>
    </location>
</feature>
<dbReference type="Gene3D" id="2.130.10.10">
    <property type="entry name" value="YVTN repeat-like/Quinoprotein amine dehydrogenase"/>
    <property type="match status" value="2"/>
</dbReference>
<dbReference type="InterPro" id="IPR036322">
    <property type="entry name" value="WD40_repeat_dom_sf"/>
</dbReference>
<evidence type="ECO:0000313" key="4">
    <source>
        <dbReference type="EMBL" id="KAB1205195.1"/>
    </source>
</evidence>
<gene>
    <name evidence="4" type="ORF">CJ030_MR7G021977</name>
</gene>
<dbReference type="PANTHER" id="PTHR15496">
    <property type="entry name" value="GENERAL TRANSCRIPTION FACTOR 3C POLYPEPTIDE 4 FAMILY"/>
    <property type="match status" value="1"/>
</dbReference>
<evidence type="ECO:0000256" key="2">
    <source>
        <dbReference type="SAM" id="MobiDB-lite"/>
    </source>
</evidence>
<keyword evidence="1" id="KW-0853">WD repeat</keyword>
<dbReference type="Pfam" id="PF00400">
    <property type="entry name" value="WD40"/>
    <property type="match status" value="2"/>
</dbReference>
<evidence type="ECO:0000256" key="1">
    <source>
        <dbReference type="PROSITE-ProRule" id="PRU00221"/>
    </source>
</evidence>
<sequence>MASRFQAVALVASPSYPNSIAWSDENLIAVASGHLVTILNPALPFGPRGLITVPAGEPFPIGVVDRKDLLSGCLLPTCLSRDHRPCVRSIAWSPLGMAPNSGCLLAVCTTEGRVKLYRPPFCDFGAEWIEVMDISDRLYGYLASINFGELDVSCPENTDASEYGSAENPSNFISKREPKRRKTNTGSGATWDLLPCPSKNRDSTAGSALYIEMDDGQGMKEMNKVSEIHSDRLEDETLHHVVPVSESKANSLNKIVEKCTLPQITANQYASHSAMLSSIAVAWSPLLQLSSDLCAVPQTGSSISLLALGGKSGNISLWRIFVPECYSVENSRVPTTATIVGLLQAHTSWVTSISWALHASDSSNPQVLLTSGSSDGSVRVWLGKIVELLNSSEVNCTSLFLLKKVIIADTAPVSVLSLSMPANSLHKMLLAVGKGSGSFEVWNCDISSDKFDKVGSYDAHDHVVTGLAWAFDGSCLYSCSQDNFARSWILHGNSLYEVPIPLNTPRLRSSADIPDVFTSCNGVAVSPGNLVVAMVRNLDLDLLDPMYQARAHKAVVEFYWIGGQQLDLLSNSSPQFDANEFPSFAEKELTCWESNIHWSLKQCGHLDKPLVPWDLIAALLAFKQTALKFVERILLKWLSFSYMVSDVDLSAEKILPHVSRSLSRVNSRQLHLLNIICRCVMLPGMKADQRNNKLENLGGFCDAEREQLTMWAEVLFSSERELRERLVGFSFSTYITLGSHLASTASRPGYWCPVGLAQMEQWVALNREHVRDKLKVLASEVGRHEGRLQRSEDLVAEKCSFCSASVPFKTPEVGFCRGIESNNDIGQSHRLPRCAVSMQLCPATPLWFCICCHRRAFRLAPETLFSMLGYPLEFESSTQTSVVEVRSKPVCPFCGILLQRLQPDFLLSASPV</sequence>
<accession>A0A6A1UXP8</accession>
<dbReference type="InterPro" id="IPR001680">
    <property type="entry name" value="WD40_rpt"/>
</dbReference>
<feature type="repeat" description="WD" evidence="1">
    <location>
        <begin position="343"/>
        <end position="381"/>
    </location>
</feature>
<organism evidence="4 5">
    <name type="scientific">Morella rubra</name>
    <name type="common">Chinese bayberry</name>
    <dbReference type="NCBI Taxonomy" id="262757"/>
    <lineage>
        <taxon>Eukaryota</taxon>
        <taxon>Viridiplantae</taxon>
        <taxon>Streptophyta</taxon>
        <taxon>Embryophyta</taxon>
        <taxon>Tracheophyta</taxon>
        <taxon>Spermatophyta</taxon>
        <taxon>Magnoliopsida</taxon>
        <taxon>eudicotyledons</taxon>
        <taxon>Gunneridae</taxon>
        <taxon>Pentapetalae</taxon>
        <taxon>rosids</taxon>
        <taxon>fabids</taxon>
        <taxon>Fagales</taxon>
        <taxon>Myricaceae</taxon>
        <taxon>Morella</taxon>
    </lineage>
</organism>
<dbReference type="GO" id="GO:0000127">
    <property type="term" value="C:transcription factor TFIIIC complex"/>
    <property type="evidence" value="ECO:0007669"/>
    <property type="project" value="InterPro"/>
</dbReference>
<comment type="caution">
    <text evidence="4">The sequence shown here is derived from an EMBL/GenBank/DDBJ whole genome shotgun (WGS) entry which is preliminary data.</text>
</comment>
<name>A0A6A1UXP8_9ROSI</name>
<dbReference type="PROSITE" id="PS50082">
    <property type="entry name" value="WD_REPEATS_2"/>
    <property type="match status" value="2"/>
</dbReference>
<dbReference type="InterPro" id="IPR044230">
    <property type="entry name" value="GTF3C4"/>
</dbReference>
<reference evidence="4 5" key="1">
    <citation type="journal article" date="2019" name="Plant Biotechnol. J.">
        <title>The red bayberry genome and genetic basis of sex determination.</title>
        <authorList>
            <person name="Jia H.M."/>
            <person name="Jia H.J."/>
            <person name="Cai Q.L."/>
            <person name="Wang Y."/>
            <person name="Zhao H.B."/>
            <person name="Yang W.F."/>
            <person name="Wang G.Y."/>
            <person name="Li Y.H."/>
            <person name="Zhan D.L."/>
            <person name="Shen Y.T."/>
            <person name="Niu Q.F."/>
            <person name="Chang L."/>
            <person name="Qiu J."/>
            <person name="Zhao L."/>
            <person name="Xie H.B."/>
            <person name="Fu W.Y."/>
            <person name="Jin J."/>
            <person name="Li X.W."/>
            <person name="Jiao Y."/>
            <person name="Zhou C.C."/>
            <person name="Tu T."/>
            <person name="Chai C.Y."/>
            <person name="Gao J.L."/>
            <person name="Fan L.J."/>
            <person name="van de Weg E."/>
            <person name="Wang J.Y."/>
            <person name="Gao Z.S."/>
        </authorList>
    </citation>
    <scope>NUCLEOTIDE SEQUENCE [LARGE SCALE GENOMIC DNA]</scope>
    <source>
        <tissue evidence="4">Leaves</tissue>
    </source>
</reference>
<dbReference type="Pfam" id="PF12657">
    <property type="entry name" value="TFIIIC_delta"/>
    <property type="match status" value="1"/>
</dbReference>
<dbReference type="InterPro" id="IPR015943">
    <property type="entry name" value="WD40/YVTN_repeat-like_dom_sf"/>
</dbReference>
<feature type="repeat" description="WD" evidence="1">
    <location>
        <begin position="457"/>
        <end position="488"/>
    </location>
</feature>
<dbReference type="OrthoDB" id="6021743at2759"/>
<keyword evidence="5" id="KW-1185">Reference proteome</keyword>
<dbReference type="AlphaFoldDB" id="A0A6A1UXP8"/>
<dbReference type="SUPFAM" id="SSF50978">
    <property type="entry name" value="WD40 repeat-like"/>
    <property type="match status" value="1"/>
</dbReference>
<dbReference type="GO" id="GO:0004402">
    <property type="term" value="F:histone acetyltransferase activity"/>
    <property type="evidence" value="ECO:0007669"/>
    <property type="project" value="InterPro"/>
</dbReference>